<protein>
    <submittedName>
        <fullName evidence="4">BAG family molecular chaperone regulator 7</fullName>
    </submittedName>
</protein>
<feature type="compositionally biased region" description="Basic and acidic residues" evidence="2">
    <location>
        <begin position="206"/>
        <end position="226"/>
    </location>
</feature>
<proteinExistence type="predicted"/>
<dbReference type="PROSITE" id="PS50096">
    <property type="entry name" value="IQ"/>
    <property type="match status" value="1"/>
</dbReference>
<dbReference type="PANTHER" id="PTHR33322">
    <property type="entry name" value="BAG DOMAIN CONTAINING PROTEIN, EXPRESSED"/>
    <property type="match status" value="1"/>
</dbReference>
<dbReference type="Gene3D" id="1.20.58.120">
    <property type="entry name" value="BAG domain"/>
    <property type="match status" value="1"/>
</dbReference>
<feature type="region of interest" description="Disordered" evidence="2">
    <location>
        <begin position="195"/>
        <end position="240"/>
    </location>
</feature>
<reference evidence="5" key="1">
    <citation type="submission" date="2024-07" db="EMBL/GenBank/DDBJ databases">
        <title>Two chromosome-level genome assemblies of Korean endemic species Abeliophyllum distichum and Forsythia ovata (Oleaceae).</title>
        <authorList>
            <person name="Jang H."/>
        </authorList>
    </citation>
    <scope>NUCLEOTIDE SEQUENCE [LARGE SCALE GENOMIC DNA]</scope>
</reference>
<comment type="caution">
    <text evidence="4">The sequence shown here is derived from an EMBL/GenBank/DDBJ whole genome shotgun (WGS) entry which is preliminary data.</text>
</comment>
<dbReference type="AlphaFoldDB" id="A0ABD1X1Q7"/>
<dbReference type="Proteomes" id="UP001604277">
    <property type="component" value="Unassembled WGS sequence"/>
</dbReference>
<dbReference type="SUPFAM" id="SSF63491">
    <property type="entry name" value="BAG domain"/>
    <property type="match status" value="1"/>
</dbReference>
<evidence type="ECO:0000259" key="3">
    <source>
        <dbReference type="Pfam" id="PF02179"/>
    </source>
</evidence>
<evidence type="ECO:0000313" key="4">
    <source>
        <dbReference type="EMBL" id="KAL2555911.1"/>
    </source>
</evidence>
<dbReference type="InterPro" id="IPR003103">
    <property type="entry name" value="BAG_domain"/>
</dbReference>
<evidence type="ECO:0000313" key="5">
    <source>
        <dbReference type="Proteomes" id="UP001604277"/>
    </source>
</evidence>
<dbReference type="Pfam" id="PF02179">
    <property type="entry name" value="BAG"/>
    <property type="match status" value="1"/>
</dbReference>
<gene>
    <name evidence="4" type="ORF">Fot_00650</name>
</gene>
<dbReference type="EMBL" id="JBFOLJ010000001">
    <property type="protein sequence ID" value="KAL2555911.1"/>
    <property type="molecule type" value="Genomic_DNA"/>
</dbReference>
<evidence type="ECO:0000256" key="1">
    <source>
        <dbReference type="ARBA" id="ARBA00023186"/>
    </source>
</evidence>
<evidence type="ECO:0000256" key="2">
    <source>
        <dbReference type="SAM" id="MobiDB-lite"/>
    </source>
</evidence>
<accession>A0ABD1X1Q7</accession>
<dbReference type="PANTHER" id="PTHR33322:SF3">
    <property type="entry name" value="BAG FAMILY MOLECULAR CHAPERONE REGULATOR 7"/>
    <property type="match status" value="1"/>
</dbReference>
<dbReference type="InterPro" id="IPR036533">
    <property type="entry name" value="BAG_dom_sf"/>
</dbReference>
<feature type="domain" description="BAG" evidence="3">
    <location>
        <begin position="303"/>
        <end position="369"/>
    </location>
</feature>
<dbReference type="InterPro" id="IPR040400">
    <property type="entry name" value="BAG5/6/7/8"/>
</dbReference>
<keyword evidence="1" id="KW-0143">Chaperone</keyword>
<organism evidence="4 5">
    <name type="scientific">Forsythia ovata</name>
    <dbReference type="NCBI Taxonomy" id="205694"/>
    <lineage>
        <taxon>Eukaryota</taxon>
        <taxon>Viridiplantae</taxon>
        <taxon>Streptophyta</taxon>
        <taxon>Embryophyta</taxon>
        <taxon>Tracheophyta</taxon>
        <taxon>Spermatophyta</taxon>
        <taxon>Magnoliopsida</taxon>
        <taxon>eudicotyledons</taxon>
        <taxon>Gunneridae</taxon>
        <taxon>Pentapetalae</taxon>
        <taxon>asterids</taxon>
        <taxon>lamiids</taxon>
        <taxon>Lamiales</taxon>
        <taxon>Oleaceae</taxon>
        <taxon>Forsythieae</taxon>
        <taxon>Forsythia</taxon>
    </lineage>
</organism>
<sequence length="486" mass="55325">MSRFRRFEIVEHSPSYFLKETSIFSHPKTLMLSPCFSPFSVFEEDELNFTLDLLNPTPSPLFDIPSPFNDFESITDLIQIDKTPFCTSTRRVKHRAGLGSNLYLQSICDRVSALELGFDRLVKAEEKKKKKIGERKYTLTAEIKSPEKEGVDRKYKWTADIKDSKDKKKGLEKSYKWTAEIKGKGEDSPIERTYTIKVSNAADSSGSEKKEKKKKDEKAKEKEKAKSAGPTPRTVEIEEPSDHGAIVLRQAFAKRVEKSKGKRKVLSPLDAATLIQLSFRAYLIRRSQTLRALRELAIAKTKLKEIRALFNNFSYRRRISRDAEEHQRFSEKIIVLLLTVDAIEGADTMVRSAKKSMVDELEAMLDVVDPQPPGKSLSMRRTFDMPDGVINKELAAGVAQVVQMLDQEVNGSETFEACFKRKALILASALNLNSLIFFLENPKEERLSFAANLYNVRNPLTNDQLDLGPPHEFLRHFLAACHLRVD</sequence>
<keyword evidence="5" id="KW-1185">Reference proteome</keyword>
<name>A0ABD1X1Q7_9LAMI</name>